<dbReference type="AlphaFoldDB" id="A0A1T5FL00"/>
<name>A0A1T5FL00_9FLAO</name>
<dbReference type="Proteomes" id="UP000191112">
    <property type="component" value="Unassembled WGS sequence"/>
</dbReference>
<organism evidence="1 2">
    <name type="scientific">Soonwooa buanensis</name>
    <dbReference type="NCBI Taxonomy" id="619805"/>
    <lineage>
        <taxon>Bacteria</taxon>
        <taxon>Pseudomonadati</taxon>
        <taxon>Bacteroidota</taxon>
        <taxon>Flavobacteriia</taxon>
        <taxon>Flavobacteriales</taxon>
        <taxon>Weeksellaceae</taxon>
        <taxon>Chryseobacterium group</taxon>
        <taxon>Soonwooa</taxon>
    </lineage>
</organism>
<dbReference type="OrthoDB" id="1255866at2"/>
<gene>
    <name evidence="1" type="ORF">SAMN05660477_02106</name>
</gene>
<dbReference type="EMBL" id="FUYZ01000007">
    <property type="protein sequence ID" value="SKB96762.1"/>
    <property type="molecule type" value="Genomic_DNA"/>
</dbReference>
<dbReference type="STRING" id="619805.SAMN05660477_02106"/>
<dbReference type="RefSeq" id="WP_079667328.1">
    <property type="nucleotide sequence ID" value="NZ_FUYZ01000007.1"/>
</dbReference>
<dbReference type="PROSITE" id="PS51257">
    <property type="entry name" value="PROKAR_LIPOPROTEIN"/>
    <property type="match status" value="1"/>
</dbReference>
<proteinExistence type="predicted"/>
<keyword evidence="2" id="KW-1185">Reference proteome</keyword>
<evidence type="ECO:0000313" key="1">
    <source>
        <dbReference type="EMBL" id="SKB96762.1"/>
    </source>
</evidence>
<accession>A0A1T5FL00</accession>
<protein>
    <recommendedName>
        <fullName evidence="3">Lipoprotein</fullName>
    </recommendedName>
</protein>
<sequence length="162" mass="18636">MKWISPFLLFFLYACDVGYNAKSGINSTPKSAEQAASPKIMYLFFEIEKGKSSPIVKLQDKKITDGFIKLEVLDNRREQMPNYLKIDLLTADQKIVKTFLLDDPLAPVMESYTPTGMEKEQANFDKAEFSIRYNQDSDVKITQINIYEINGQNTRLIHNQNL</sequence>
<evidence type="ECO:0000313" key="2">
    <source>
        <dbReference type="Proteomes" id="UP000191112"/>
    </source>
</evidence>
<reference evidence="1 2" key="1">
    <citation type="submission" date="2017-02" db="EMBL/GenBank/DDBJ databases">
        <authorList>
            <person name="Peterson S.W."/>
        </authorList>
    </citation>
    <scope>NUCLEOTIDE SEQUENCE [LARGE SCALE GENOMIC DNA]</scope>
    <source>
        <strain evidence="1 2">DSM 22323</strain>
    </source>
</reference>
<evidence type="ECO:0008006" key="3">
    <source>
        <dbReference type="Google" id="ProtNLM"/>
    </source>
</evidence>